<evidence type="ECO:0000313" key="2">
    <source>
        <dbReference type="EMBL" id="TCD63190.1"/>
    </source>
</evidence>
<dbReference type="Proteomes" id="UP000292702">
    <property type="component" value="Unassembled WGS sequence"/>
</dbReference>
<proteinExistence type="predicted"/>
<keyword evidence="3" id="KW-1185">Reference proteome</keyword>
<feature type="region of interest" description="Disordered" evidence="1">
    <location>
        <begin position="239"/>
        <end position="258"/>
    </location>
</feature>
<dbReference type="OrthoDB" id="3038990at2759"/>
<comment type="caution">
    <text evidence="2">The sequence shown here is derived from an EMBL/GenBank/DDBJ whole genome shotgun (WGS) entry which is preliminary data.</text>
</comment>
<protein>
    <submittedName>
        <fullName evidence="2">Uncharacterized protein</fullName>
    </submittedName>
</protein>
<evidence type="ECO:0000256" key="1">
    <source>
        <dbReference type="SAM" id="MobiDB-lite"/>
    </source>
</evidence>
<dbReference type="AlphaFoldDB" id="A0A4R0R6K2"/>
<name>A0A4R0R6K2_9APHY</name>
<sequence>MNASSINSSPIRELLTPLVGLPTSTCAAADIQNIRYILVALEAALVCDILSSLSEEYRMLKQKFGLFGGLYILSSLTAPITLKSRPLGPTGLCADSRLETSVGAASVVVAAFDTLVFTSITAKLLSLNRFKGHTSAWKMFFTGKGLGHISRLVMQTGQFYYLITVGATIASSVAILCPSVPTPYADATIPVTGFLTNAMATRVYRQLKLGVFQGGATTFPEGMTSLKFRDTKTNETDTSCLRCHSRSPEGPKSPDDLEIGRYQHLPVHPSYNTVRDSEFIMFFVDRKDP</sequence>
<feature type="compositionally biased region" description="Basic and acidic residues" evidence="1">
    <location>
        <begin position="246"/>
        <end position="258"/>
    </location>
</feature>
<reference evidence="2 3" key="1">
    <citation type="submission" date="2018-11" db="EMBL/GenBank/DDBJ databases">
        <title>Genome assembly of Steccherinum ochraceum LE-BIN_3174, the white-rot fungus of the Steccherinaceae family (The Residual Polyporoid clade, Polyporales, Basidiomycota).</title>
        <authorList>
            <person name="Fedorova T.V."/>
            <person name="Glazunova O.A."/>
            <person name="Landesman E.O."/>
            <person name="Moiseenko K.V."/>
            <person name="Psurtseva N.V."/>
            <person name="Savinova O.S."/>
            <person name="Shakhova N.V."/>
            <person name="Tyazhelova T.V."/>
            <person name="Vasina D.V."/>
        </authorList>
    </citation>
    <scope>NUCLEOTIDE SEQUENCE [LARGE SCALE GENOMIC DNA]</scope>
    <source>
        <strain evidence="2 3">LE-BIN_3174</strain>
    </source>
</reference>
<evidence type="ECO:0000313" key="3">
    <source>
        <dbReference type="Proteomes" id="UP000292702"/>
    </source>
</evidence>
<dbReference type="EMBL" id="RWJN01000316">
    <property type="protein sequence ID" value="TCD63190.1"/>
    <property type="molecule type" value="Genomic_DNA"/>
</dbReference>
<gene>
    <name evidence="2" type="ORF">EIP91_005857</name>
</gene>
<organism evidence="2 3">
    <name type="scientific">Steccherinum ochraceum</name>
    <dbReference type="NCBI Taxonomy" id="92696"/>
    <lineage>
        <taxon>Eukaryota</taxon>
        <taxon>Fungi</taxon>
        <taxon>Dikarya</taxon>
        <taxon>Basidiomycota</taxon>
        <taxon>Agaricomycotina</taxon>
        <taxon>Agaricomycetes</taxon>
        <taxon>Polyporales</taxon>
        <taxon>Steccherinaceae</taxon>
        <taxon>Steccherinum</taxon>
    </lineage>
</organism>
<accession>A0A4R0R6K2</accession>